<dbReference type="AlphaFoldDB" id="A0A2N5XP93"/>
<evidence type="ECO:0000313" key="3">
    <source>
        <dbReference type="EMBL" id="PLW76240.1"/>
    </source>
</evidence>
<feature type="compositionally biased region" description="Polar residues" evidence="1">
    <location>
        <begin position="133"/>
        <end position="146"/>
    </location>
</feature>
<evidence type="ECO:0000256" key="2">
    <source>
        <dbReference type="SAM" id="Phobius"/>
    </source>
</evidence>
<dbReference type="OrthoDB" id="7285394at2"/>
<comment type="caution">
    <text evidence="3">The sequence shown here is derived from an EMBL/GenBank/DDBJ whole genome shotgun (WGS) entry which is preliminary data.</text>
</comment>
<reference evidence="3 4" key="1">
    <citation type="submission" date="2018-01" db="EMBL/GenBank/DDBJ databases">
        <title>The draft genome sequence of Cohaesibacter sp. H1304.</title>
        <authorList>
            <person name="Wang N.-N."/>
            <person name="Du Z.-J."/>
        </authorList>
    </citation>
    <scope>NUCLEOTIDE SEQUENCE [LARGE SCALE GENOMIC DNA]</scope>
    <source>
        <strain evidence="3 4">H1304</strain>
    </source>
</reference>
<feature type="transmembrane region" description="Helical" evidence="2">
    <location>
        <begin position="20"/>
        <end position="38"/>
    </location>
</feature>
<evidence type="ECO:0008006" key="5">
    <source>
        <dbReference type="Google" id="ProtNLM"/>
    </source>
</evidence>
<name>A0A2N5XP93_9HYPH</name>
<dbReference type="Proteomes" id="UP000234881">
    <property type="component" value="Unassembled WGS sequence"/>
</dbReference>
<gene>
    <name evidence="3" type="ORF">C0081_15165</name>
</gene>
<feature type="region of interest" description="Disordered" evidence="1">
    <location>
        <begin position="129"/>
        <end position="170"/>
    </location>
</feature>
<keyword evidence="2" id="KW-0472">Membrane</keyword>
<protein>
    <recommendedName>
        <fullName evidence="5">DUF2628 domain-containing protein</fullName>
    </recommendedName>
</protein>
<sequence>MPSYTIYEKPDLPLEEAIDSAILVKNHYSMLAFFLPLVWMLVKRLWWVLLIYVLLLIPLFALESILPVWSGMLMTLLVSLWLCLEAPNLIGWSLKRKGYIEVASLFAEDRDHCERRYVQAKVTAGDAVPKSKSMVSTPSTGNSPINTKDRLRESAPKGPIIGLFPAPGQS</sequence>
<organism evidence="3 4">
    <name type="scientific">Cohaesibacter celericrescens</name>
    <dbReference type="NCBI Taxonomy" id="2067669"/>
    <lineage>
        <taxon>Bacteria</taxon>
        <taxon>Pseudomonadati</taxon>
        <taxon>Pseudomonadota</taxon>
        <taxon>Alphaproteobacteria</taxon>
        <taxon>Hyphomicrobiales</taxon>
        <taxon>Cohaesibacteraceae</taxon>
    </lineage>
</organism>
<keyword evidence="4" id="KW-1185">Reference proteome</keyword>
<dbReference type="Pfam" id="PF10947">
    <property type="entry name" value="DUF2628"/>
    <property type="match status" value="1"/>
</dbReference>
<dbReference type="EMBL" id="PKUQ01000031">
    <property type="protein sequence ID" value="PLW76240.1"/>
    <property type="molecule type" value="Genomic_DNA"/>
</dbReference>
<evidence type="ECO:0000313" key="4">
    <source>
        <dbReference type="Proteomes" id="UP000234881"/>
    </source>
</evidence>
<accession>A0A2N5XP93</accession>
<dbReference type="RefSeq" id="WP_101534674.1">
    <property type="nucleotide sequence ID" value="NZ_JBFHIU010000002.1"/>
</dbReference>
<keyword evidence="2" id="KW-1133">Transmembrane helix</keyword>
<keyword evidence="2" id="KW-0812">Transmembrane</keyword>
<feature type="transmembrane region" description="Helical" evidence="2">
    <location>
        <begin position="45"/>
        <end position="62"/>
    </location>
</feature>
<dbReference type="InterPro" id="IPR024399">
    <property type="entry name" value="DUF2628"/>
</dbReference>
<proteinExistence type="predicted"/>
<evidence type="ECO:0000256" key="1">
    <source>
        <dbReference type="SAM" id="MobiDB-lite"/>
    </source>
</evidence>